<evidence type="ECO:0000259" key="3">
    <source>
        <dbReference type="Pfam" id="PF01926"/>
    </source>
</evidence>
<dbReference type="GO" id="GO:0016787">
    <property type="term" value="F:hydrolase activity"/>
    <property type="evidence" value="ECO:0007669"/>
    <property type="project" value="UniProtKB-KW"/>
</dbReference>
<evidence type="ECO:0000313" key="5">
    <source>
        <dbReference type="EMBL" id="GAQ89174.1"/>
    </source>
</evidence>
<keyword evidence="2" id="KW-0732">Signal</keyword>
<dbReference type="GO" id="GO:0005739">
    <property type="term" value="C:mitochondrion"/>
    <property type="evidence" value="ECO:0000318"/>
    <property type="project" value="GO_Central"/>
</dbReference>
<gene>
    <name evidence="5" type="ORF">KFL_004940040</name>
</gene>
<keyword evidence="5" id="KW-0378">Hydrolase</keyword>
<protein>
    <submittedName>
        <fullName evidence="5">P-loop containing nucleoside triphosphate hydrolases superfamily protein</fullName>
    </submittedName>
</protein>
<dbReference type="InterPro" id="IPR050896">
    <property type="entry name" value="Mito_lipid_metab_GTPase"/>
</dbReference>
<dbReference type="Pfam" id="PF21516">
    <property type="entry name" value="YqeH-like_C"/>
    <property type="match status" value="1"/>
</dbReference>
<reference evidence="5 6" key="1">
    <citation type="journal article" date="2014" name="Nat. Commun.">
        <title>Klebsormidium flaccidum genome reveals primary factors for plant terrestrial adaptation.</title>
        <authorList>
            <person name="Hori K."/>
            <person name="Maruyama F."/>
            <person name="Fujisawa T."/>
            <person name="Togashi T."/>
            <person name="Yamamoto N."/>
            <person name="Seo M."/>
            <person name="Sato S."/>
            <person name="Yamada T."/>
            <person name="Mori H."/>
            <person name="Tajima N."/>
            <person name="Moriyama T."/>
            <person name="Ikeuchi M."/>
            <person name="Watanabe M."/>
            <person name="Wada H."/>
            <person name="Kobayashi K."/>
            <person name="Saito M."/>
            <person name="Masuda T."/>
            <person name="Sasaki-Sekimoto Y."/>
            <person name="Mashiguchi K."/>
            <person name="Awai K."/>
            <person name="Shimojima M."/>
            <person name="Masuda S."/>
            <person name="Iwai M."/>
            <person name="Nobusawa T."/>
            <person name="Narise T."/>
            <person name="Kondo S."/>
            <person name="Saito H."/>
            <person name="Sato R."/>
            <person name="Murakawa M."/>
            <person name="Ihara Y."/>
            <person name="Oshima-Yamada Y."/>
            <person name="Ohtaka K."/>
            <person name="Satoh M."/>
            <person name="Sonobe K."/>
            <person name="Ishii M."/>
            <person name="Ohtani R."/>
            <person name="Kanamori-Sato M."/>
            <person name="Honoki R."/>
            <person name="Miyazaki D."/>
            <person name="Mochizuki H."/>
            <person name="Umetsu J."/>
            <person name="Higashi K."/>
            <person name="Shibata D."/>
            <person name="Kamiya Y."/>
            <person name="Sato N."/>
            <person name="Nakamura Y."/>
            <person name="Tabata S."/>
            <person name="Ida S."/>
            <person name="Kurokawa K."/>
            <person name="Ohta H."/>
        </authorList>
    </citation>
    <scope>NUCLEOTIDE SEQUENCE [LARGE SCALE GENOMIC DNA]</scope>
    <source>
        <strain evidence="5 6">NIES-2285</strain>
    </source>
</reference>
<evidence type="ECO:0000256" key="1">
    <source>
        <dbReference type="SAM" id="MobiDB-lite"/>
    </source>
</evidence>
<keyword evidence="6" id="KW-1185">Reference proteome</keyword>
<dbReference type="Gene3D" id="3.40.50.300">
    <property type="entry name" value="P-loop containing nucleotide triphosphate hydrolases"/>
    <property type="match status" value="1"/>
</dbReference>
<sequence>MQCSSAVRVFRFPLMPLAAGLARAAQPLPQGAALRLASSAGPATCHHPGHHTLTALQHAPLTSPLPGWAAANWGGGAPFALGGTVQPPQAGLGHHAPLGLASSPGGPVTSGALRSPAAAREHSSAAHSQRGEQGSGVPAIAPRKLTPTERRERTLQRLQAAVHETGVPGPSEGEVRGGVGVQLTSRMRGPPICPGCGVQMQDKQPALPGYYRRPKEEPRGDQDRLAARVLSDEEAEALKAQGLVVEEAAPPRRVDPAAEWDALLEEEEQDISAEDLAAIGYSSVDEALAGLRTVALPPGLDAGLLASAAQLDGFLDDEDDADEAGGPAQERRRRAPRVEQEVEREKAVVCTRCHALRHTGKVKDRALENLLPDFDFERVIGGRLRKTAPGRPRPVVAMVVDAADFDGSFPRRAADVLLQVEADNPTASPRLVLVVNKVDLLPKVVGHVRLEQWVRRRARAAGAPPLAAVSIVSSLKVYGIRDLSHTLCTLAGPRGDVWVIGAQNAGKSSLINALGKVNETRRPALTEAGVPGTTVGVVPLDGVLPNKVRLFDTPGLLHPHQATTRLTPDELRLVLPRKPLTPRTYRTAVGQSVHVGGLARIDVLAAPGATIYLTVWASADVVTHLGKTATAQATLEKHCGSTLVPPEGDWERVAALGKWQPRTIDVAGDSWERSSLDVALSGVGWVGVGLTGEAKIRVWTWQGIGVTLHEAMVYDFSKDLFRPGFAGVKVQFGQVGPAKKKATTK</sequence>
<dbReference type="Proteomes" id="UP000054558">
    <property type="component" value="Unassembled WGS sequence"/>
</dbReference>
<name>A0A1Y1IDY6_KLENI</name>
<feature type="domain" description="NOA1/YqeH-like C-terminal" evidence="4">
    <location>
        <begin position="613"/>
        <end position="711"/>
    </location>
</feature>
<dbReference type="OMA" id="YGPICPG"/>
<feature type="region of interest" description="Disordered" evidence="1">
    <location>
        <begin position="316"/>
        <end position="340"/>
    </location>
</feature>
<proteinExistence type="predicted"/>
<feature type="region of interest" description="Disordered" evidence="1">
    <location>
        <begin position="84"/>
        <end position="151"/>
    </location>
</feature>
<organism evidence="5 6">
    <name type="scientific">Klebsormidium nitens</name>
    <name type="common">Green alga</name>
    <name type="synonym">Ulothrix nitens</name>
    <dbReference type="NCBI Taxonomy" id="105231"/>
    <lineage>
        <taxon>Eukaryota</taxon>
        <taxon>Viridiplantae</taxon>
        <taxon>Streptophyta</taxon>
        <taxon>Klebsormidiophyceae</taxon>
        <taxon>Klebsormidiales</taxon>
        <taxon>Klebsormidiaceae</taxon>
        <taxon>Klebsormidium</taxon>
    </lineage>
</organism>
<evidence type="ECO:0000259" key="4">
    <source>
        <dbReference type="Pfam" id="PF21516"/>
    </source>
</evidence>
<dbReference type="InterPro" id="IPR027417">
    <property type="entry name" value="P-loop_NTPase"/>
</dbReference>
<dbReference type="InterPro" id="IPR006073">
    <property type="entry name" value="GTP-bd"/>
</dbReference>
<dbReference type="GO" id="GO:0005525">
    <property type="term" value="F:GTP binding"/>
    <property type="evidence" value="ECO:0007669"/>
    <property type="project" value="InterPro"/>
</dbReference>
<dbReference type="STRING" id="105231.A0A1Y1IDY6"/>
<feature type="chain" id="PRO_5013254161" evidence="2">
    <location>
        <begin position="25"/>
        <end position="745"/>
    </location>
</feature>
<dbReference type="SUPFAM" id="SSF52540">
    <property type="entry name" value="P-loop containing nucleoside triphosphate hydrolases"/>
    <property type="match status" value="1"/>
</dbReference>
<dbReference type="OrthoDB" id="1696305at2759"/>
<dbReference type="AlphaFoldDB" id="A0A1Y1IDY6"/>
<evidence type="ECO:0000313" key="6">
    <source>
        <dbReference type="Proteomes" id="UP000054558"/>
    </source>
</evidence>
<accession>A0A1Y1IDY6</accession>
<dbReference type="PANTHER" id="PTHR46434:SF1">
    <property type="entry name" value="GENETIC INTERACTOR OF PROHIBITINS 3, MITOCHONDRIAL"/>
    <property type="match status" value="1"/>
</dbReference>
<evidence type="ECO:0000256" key="2">
    <source>
        <dbReference type="SAM" id="SignalP"/>
    </source>
</evidence>
<dbReference type="Pfam" id="PF01926">
    <property type="entry name" value="MMR_HSR1"/>
    <property type="match status" value="1"/>
</dbReference>
<dbReference type="EMBL" id="DF237443">
    <property type="protein sequence ID" value="GAQ89174.1"/>
    <property type="molecule type" value="Genomic_DNA"/>
</dbReference>
<dbReference type="CDD" id="cd01855">
    <property type="entry name" value="YqeH"/>
    <property type="match status" value="1"/>
</dbReference>
<dbReference type="PANTHER" id="PTHR46434">
    <property type="entry name" value="GENETIC INTERACTOR OF PROHIBITINS 3, MITOCHONDRIAL"/>
    <property type="match status" value="1"/>
</dbReference>
<feature type="domain" description="G" evidence="3">
    <location>
        <begin position="497"/>
        <end position="558"/>
    </location>
</feature>
<dbReference type="InterPro" id="IPR048422">
    <property type="entry name" value="NOA1/YqeH-like_C"/>
</dbReference>
<feature type="signal peptide" evidence="2">
    <location>
        <begin position="1"/>
        <end position="24"/>
    </location>
</feature>